<dbReference type="AlphaFoldDB" id="A0AAV7EHN2"/>
<accession>A0AAV7EHN2</accession>
<reference evidence="1 2" key="1">
    <citation type="submission" date="2021-07" db="EMBL/GenBank/DDBJ databases">
        <title>The Aristolochia fimbriata genome: insights into angiosperm evolution, floral development and chemical biosynthesis.</title>
        <authorList>
            <person name="Jiao Y."/>
        </authorList>
    </citation>
    <scope>NUCLEOTIDE SEQUENCE [LARGE SCALE GENOMIC DNA]</scope>
    <source>
        <strain evidence="1">IBCAS-2021</strain>
        <tissue evidence="1">Leaf</tissue>
    </source>
</reference>
<keyword evidence="2" id="KW-1185">Reference proteome</keyword>
<evidence type="ECO:0000313" key="2">
    <source>
        <dbReference type="Proteomes" id="UP000825729"/>
    </source>
</evidence>
<name>A0AAV7EHN2_ARIFI</name>
<sequence length="84" mass="9200">MIPRDRCSVATGREHCEGLYIPPPPDSESGGAGGLPPWIQISWCAQIARAVRPSPPTTFTHLTTSQCDHGSLFYSTKSWHYDAT</sequence>
<comment type="caution">
    <text evidence="1">The sequence shown here is derived from an EMBL/GenBank/DDBJ whole genome shotgun (WGS) entry which is preliminary data.</text>
</comment>
<gene>
    <name evidence="1" type="ORF">H6P81_014478</name>
</gene>
<protein>
    <submittedName>
        <fullName evidence="1">Uncharacterized protein</fullName>
    </submittedName>
</protein>
<proteinExistence type="predicted"/>
<organism evidence="1 2">
    <name type="scientific">Aristolochia fimbriata</name>
    <name type="common">White veined hardy Dutchman's pipe vine</name>
    <dbReference type="NCBI Taxonomy" id="158543"/>
    <lineage>
        <taxon>Eukaryota</taxon>
        <taxon>Viridiplantae</taxon>
        <taxon>Streptophyta</taxon>
        <taxon>Embryophyta</taxon>
        <taxon>Tracheophyta</taxon>
        <taxon>Spermatophyta</taxon>
        <taxon>Magnoliopsida</taxon>
        <taxon>Magnoliidae</taxon>
        <taxon>Piperales</taxon>
        <taxon>Aristolochiaceae</taxon>
        <taxon>Aristolochia</taxon>
    </lineage>
</organism>
<dbReference type="EMBL" id="JAINDJ010000005">
    <property type="protein sequence ID" value="KAG9448350.1"/>
    <property type="molecule type" value="Genomic_DNA"/>
</dbReference>
<dbReference type="Proteomes" id="UP000825729">
    <property type="component" value="Unassembled WGS sequence"/>
</dbReference>
<evidence type="ECO:0000313" key="1">
    <source>
        <dbReference type="EMBL" id="KAG9448350.1"/>
    </source>
</evidence>